<gene>
    <name evidence="1" type="ORF">GND95_07910</name>
</gene>
<dbReference type="Pfam" id="PF02810">
    <property type="entry name" value="SEC-C"/>
    <property type="match status" value="1"/>
</dbReference>
<dbReference type="NCBIfam" id="NF004088">
    <property type="entry name" value="PRK05590.1"/>
    <property type="match status" value="1"/>
</dbReference>
<evidence type="ECO:0000313" key="2">
    <source>
        <dbReference type="Proteomes" id="UP000483018"/>
    </source>
</evidence>
<dbReference type="SUPFAM" id="SSF103642">
    <property type="entry name" value="Sec-C motif"/>
    <property type="match status" value="1"/>
</dbReference>
<comment type="caution">
    <text evidence="1">The sequence shown here is derived from an EMBL/GenBank/DDBJ whole genome shotgun (WGS) entry which is preliminary data.</text>
</comment>
<keyword evidence="2" id="KW-1185">Reference proteome</keyword>
<protein>
    <submittedName>
        <fullName evidence="1">SEC-C domain-containing protein</fullName>
    </submittedName>
</protein>
<dbReference type="InterPro" id="IPR004027">
    <property type="entry name" value="SEC_C_motif"/>
</dbReference>
<organism evidence="1 2">
    <name type="scientific">Defluviitalea raffinosedens</name>
    <dbReference type="NCBI Taxonomy" id="1450156"/>
    <lineage>
        <taxon>Bacteria</taxon>
        <taxon>Bacillati</taxon>
        <taxon>Bacillota</taxon>
        <taxon>Clostridia</taxon>
        <taxon>Lachnospirales</taxon>
        <taxon>Defluviitaleaceae</taxon>
        <taxon>Defluviitalea</taxon>
    </lineage>
</organism>
<name>A0A7C8LD66_9FIRM</name>
<dbReference type="PANTHER" id="PTHR33747">
    <property type="entry name" value="UPF0225 PROTEIN SCO1677"/>
    <property type="match status" value="1"/>
</dbReference>
<proteinExistence type="predicted"/>
<dbReference type="OrthoDB" id="5872at2"/>
<dbReference type="Proteomes" id="UP000483018">
    <property type="component" value="Unassembled WGS sequence"/>
</dbReference>
<evidence type="ECO:0000313" key="1">
    <source>
        <dbReference type="EMBL" id="KAE9634038.1"/>
    </source>
</evidence>
<sequence length="167" mass="19564">MNLYQQWEKMIEEQGRSKKVDYNKFIEEYLQKEKEVYEQILADHTQTVSGTCSELAKKFGMSAPEFAGFIDGINTSLKEEINLEELTEDTHVTLDIDYEKLYWNMLDAQAEWLYTLPAWENILTEERREEITKDYKQSKIVVKPKKVGRNEPCPCGSGLKYKKCCGK</sequence>
<dbReference type="Gene3D" id="3.10.450.50">
    <property type="match status" value="1"/>
</dbReference>
<dbReference type="AlphaFoldDB" id="A0A7C8LD66"/>
<dbReference type="RefSeq" id="WP_158740320.1">
    <property type="nucleotide sequence ID" value="NZ_JAFBEP010000008.1"/>
</dbReference>
<dbReference type="PANTHER" id="PTHR33747:SF1">
    <property type="entry name" value="ADENYLATE CYCLASE-ASSOCIATED CAP C-TERMINAL DOMAIN-CONTAINING PROTEIN"/>
    <property type="match status" value="1"/>
</dbReference>
<reference evidence="1 2" key="1">
    <citation type="submission" date="2019-12" db="EMBL/GenBank/DDBJ databases">
        <title>Defluviitalea raffinosedens, isolated from a biogas fermenter, genome sequencing and characterization.</title>
        <authorList>
            <person name="Rettenmaier R."/>
            <person name="Schneider M."/>
            <person name="Neuhaus K."/>
            <person name="Liebl W."/>
            <person name="Zverlov V."/>
        </authorList>
    </citation>
    <scope>NUCLEOTIDE SEQUENCE [LARGE SCALE GENOMIC DNA]</scope>
    <source>
        <strain evidence="1 2">249c-K6</strain>
    </source>
</reference>
<accession>A0A7C8LD66</accession>
<dbReference type="EMBL" id="WSLF01000006">
    <property type="protein sequence ID" value="KAE9634038.1"/>
    <property type="molecule type" value="Genomic_DNA"/>
</dbReference>